<sequence>MKISCGKVLLTAWILSATFANASAQQKEIKAVMTAENWQFEPGQVEFLKEQGKPVMKLLKSRATWKGVDFATGTLSFDIWPGDPDFVSCYFREQSIDERECFYFRTSFAGNPDGYQGIQYAPFLNGVNLWDLLPEYQTGATFSKNQWNHVKMVISEKQMRVFINDMHAPALVVPHLEGNTTHGGISFEGQALLTNLTILPGAIEHLPNEPGFDITDNDARYIRKWETLKEYKLPGSTDFDASWYPDSSATWEPITTERKGMINLTRKVGINHTRKITWLKTTITADAACTRTLRLGFSDDIWVFVNKQLTYVDKNIYGSPMAKSPEGRISLDNGFLELPLQTGRNEIMIALASNFYGWGLIARFDKNEGIHLIR</sequence>
<feature type="chain" id="PRO_5012658147" description="3-keto-disaccharide hydrolase domain-containing protein" evidence="1">
    <location>
        <begin position="23"/>
        <end position="374"/>
    </location>
</feature>
<keyword evidence="1" id="KW-0732">Signal</keyword>
<evidence type="ECO:0000313" key="2">
    <source>
        <dbReference type="EMBL" id="SHL14374.1"/>
    </source>
</evidence>
<organism evidence="2 3">
    <name type="scientific">Chitinophaga jiangningensis</name>
    <dbReference type="NCBI Taxonomy" id="1419482"/>
    <lineage>
        <taxon>Bacteria</taxon>
        <taxon>Pseudomonadati</taxon>
        <taxon>Bacteroidota</taxon>
        <taxon>Chitinophagia</taxon>
        <taxon>Chitinophagales</taxon>
        <taxon>Chitinophagaceae</taxon>
        <taxon>Chitinophaga</taxon>
    </lineage>
</organism>
<evidence type="ECO:0000256" key="1">
    <source>
        <dbReference type="SAM" id="SignalP"/>
    </source>
</evidence>
<keyword evidence="3" id="KW-1185">Reference proteome</keyword>
<dbReference type="AlphaFoldDB" id="A0A1M6Y7W3"/>
<dbReference type="RefSeq" id="WP_073078845.1">
    <property type="nucleotide sequence ID" value="NZ_FRBL01000002.1"/>
</dbReference>
<accession>A0A1M6Y7W3</accession>
<dbReference type="OrthoDB" id="2634655at2"/>
<evidence type="ECO:0000313" key="3">
    <source>
        <dbReference type="Proteomes" id="UP000184420"/>
    </source>
</evidence>
<feature type="signal peptide" evidence="1">
    <location>
        <begin position="1"/>
        <end position="22"/>
    </location>
</feature>
<reference evidence="2 3" key="1">
    <citation type="submission" date="2016-11" db="EMBL/GenBank/DDBJ databases">
        <authorList>
            <person name="Jaros S."/>
            <person name="Januszkiewicz K."/>
            <person name="Wedrychowicz H."/>
        </authorList>
    </citation>
    <scope>NUCLEOTIDE SEQUENCE [LARGE SCALE GENOMIC DNA]</scope>
    <source>
        <strain evidence="2 3">DSM 27406</strain>
    </source>
</reference>
<dbReference type="Gene3D" id="2.60.120.560">
    <property type="entry name" value="Exo-inulinase, domain 1"/>
    <property type="match status" value="1"/>
</dbReference>
<proteinExistence type="predicted"/>
<dbReference type="STRING" id="1419482.SAMN05444266_102194"/>
<gene>
    <name evidence="2" type="ORF">SAMN05444266_102194</name>
</gene>
<dbReference type="EMBL" id="FRBL01000002">
    <property type="protein sequence ID" value="SHL14374.1"/>
    <property type="molecule type" value="Genomic_DNA"/>
</dbReference>
<protein>
    <recommendedName>
        <fullName evidence="4">3-keto-disaccharide hydrolase domain-containing protein</fullName>
    </recommendedName>
</protein>
<name>A0A1M6Y7W3_9BACT</name>
<dbReference type="Proteomes" id="UP000184420">
    <property type="component" value="Unassembled WGS sequence"/>
</dbReference>
<evidence type="ECO:0008006" key="4">
    <source>
        <dbReference type="Google" id="ProtNLM"/>
    </source>
</evidence>